<dbReference type="RefSeq" id="WP_138318169.1">
    <property type="nucleotide sequence ID" value="NZ_VCBC01000002.1"/>
</dbReference>
<feature type="domain" description="AAA+ ATPase" evidence="13">
    <location>
        <begin position="37"/>
        <end position="178"/>
    </location>
</feature>
<organism evidence="14 15">
    <name type="scientific">Thalassotalea litorea</name>
    <dbReference type="NCBI Taxonomy" id="2020715"/>
    <lineage>
        <taxon>Bacteria</taxon>
        <taxon>Pseudomonadati</taxon>
        <taxon>Pseudomonadota</taxon>
        <taxon>Gammaproteobacteria</taxon>
        <taxon>Alteromonadales</taxon>
        <taxon>Colwelliaceae</taxon>
        <taxon>Thalassotalea</taxon>
    </lineage>
</organism>
<dbReference type="InterPro" id="IPR003593">
    <property type="entry name" value="AAA+_ATPase"/>
</dbReference>
<dbReference type="CDD" id="cd00009">
    <property type="entry name" value="AAA"/>
    <property type="match status" value="1"/>
</dbReference>
<evidence type="ECO:0000256" key="3">
    <source>
        <dbReference type="ARBA" id="ARBA00022679"/>
    </source>
</evidence>
<feature type="compositionally biased region" description="Polar residues" evidence="12">
    <location>
        <begin position="583"/>
        <end position="593"/>
    </location>
</feature>
<dbReference type="InterPro" id="IPR008921">
    <property type="entry name" value="DNA_pol3_clamp-load_cplx_C"/>
</dbReference>
<evidence type="ECO:0000256" key="8">
    <source>
        <dbReference type="ARBA" id="ARBA00022833"/>
    </source>
</evidence>
<comment type="catalytic activity">
    <reaction evidence="11">
        <text>DNA(n) + a 2'-deoxyribonucleoside 5'-triphosphate = DNA(n+1) + diphosphate</text>
        <dbReference type="Rhea" id="RHEA:22508"/>
        <dbReference type="Rhea" id="RHEA-COMP:17339"/>
        <dbReference type="Rhea" id="RHEA-COMP:17340"/>
        <dbReference type="ChEBI" id="CHEBI:33019"/>
        <dbReference type="ChEBI" id="CHEBI:61560"/>
        <dbReference type="ChEBI" id="CHEBI:173112"/>
        <dbReference type="EC" id="2.7.7.7"/>
    </reaction>
</comment>
<feature type="region of interest" description="Disordered" evidence="12">
    <location>
        <begin position="553"/>
        <end position="593"/>
    </location>
</feature>
<dbReference type="InterPro" id="IPR012763">
    <property type="entry name" value="DNA_pol_III_sug/sutau_N"/>
</dbReference>
<evidence type="ECO:0000256" key="7">
    <source>
        <dbReference type="ARBA" id="ARBA00022741"/>
    </source>
</evidence>
<dbReference type="Proteomes" id="UP000307790">
    <property type="component" value="Unassembled WGS sequence"/>
</dbReference>
<evidence type="ECO:0000256" key="12">
    <source>
        <dbReference type="SAM" id="MobiDB-lite"/>
    </source>
</evidence>
<dbReference type="NCBIfam" id="NF005942">
    <property type="entry name" value="PRK07994.1"/>
    <property type="match status" value="1"/>
</dbReference>
<keyword evidence="8" id="KW-0862">Zinc</keyword>
<protein>
    <recommendedName>
        <fullName evidence="2">DNA-directed DNA polymerase</fullName>
        <ecNumber evidence="2">2.7.7.7</ecNumber>
    </recommendedName>
</protein>
<dbReference type="EMBL" id="VCBC01000002">
    <property type="protein sequence ID" value="TLU67566.1"/>
    <property type="molecule type" value="Genomic_DNA"/>
</dbReference>
<dbReference type="Pfam" id="PF12170">
    <property type="entry name" value="DNA_pol3_tau_5"/>
    <property type="match status" value="1"/>
</dbReference>
<feature type="compositionally biased region" description="Polar residues" evidence="12">
    <location>
        <begin position="412"/>
        <end position="436"/>
    </location>
</feature>
<evidence type="ECO:0000256" key="1">
    <source>
        <dbReference type="ARBA" id="ARBA00006360"/>
    </source>
</evidence>
<dbReference type="GO" id="GO:0006261">
    <property type="term" value="P:DNA-templated DNA replication"/>
    <property type="evidence" value="ECO:0007669"/>
    <property type="project" value="TreeGrafter"/>
</dbReference>
<dbReference type="CDD" id="cd18137">
    <property type="entry name" value="HLD_clamp_pol_III_gamma_tau"/>
    <property type="match status" value="1"/>
</dbReference>
<dbReference type="InterPro" id="IPR021029">
    <property type="entry name" value="DNA_pol_III_tau_dom-5"/>
</dbReference>
<dbReference type="InterPro" id="IPR045085">
    <property type="entry name" value="HLD_clamp_pol_III_gamma_tau"/>
</dbReference>
<keyword evidence="9" id="KW-0067">ATP-binding</keyword>
<dbReference type="InterPro" id="IPR027417">
    <property type="entry name" value="P-loop_NTPase"/>
</dbReference>
<feature type="region of interest" description="Disordered" evidence="12">
    <location>
        <begin position="409"/>
        <end position="437"/>
    </location>
</feature>
<dbReference type="SMART" id="SM00382">
    <property type="entry name" value="AAA"/>
    <property type="match status" value="1"/>
</dbReference>
<keyword evidence="10" id="KW-0239">DNA-directed DNA polymerase</keyword>
<dbReference type="InterPro" id="IPR022754">
    <property type="entry name" value="DNA_pol_III_gamma-3"/>
</dbReference>
<dbReference type="GO" id="GO:0046872">
    <property type="term" value="F:metal ion binding"/>
    <property type="evidence" value="ECO:0007669"/>
    <property type="project" value="UniProtKB-KW"/>
</dbReference>
<evidence type="ECO:0000256" key="2">
    <source>
        <dbReference type="ARBA" id="ARBA00012417"/>
    </source>
</evidence>
<dbReference type="Pfam" id="PF13177">
    <property type="entry name" value="DNA_pol3_delta2"/>
    <property type="match status" value="1"/>
</dbReference>
<keyword evidence="6" id="KW-0479">Metal-binding</keyword>
<dbReference type="SUPFAM" id="SSF48019">
    <property type="entry name" value="post-AAA+ oligomerization domain-like"/>
    <property type="match status" value="1"/>
</dbReference>
<dbReference type="PANTHER" id="PTHR11669">
    <property type="entry name" value="REPLICATION FACTOR C / DNA POLYMERASE III GAMMA-TAU SUBUNIT"/>
    <property type="match status" value="1"/>
</dbReference>
<feature type="region of interest" description="Disordered" evidence="12">
    <location>
        <begin position="452"/>
        <end position="475"/>
    </location>
</feature>
<dbReference type="OrthoDB" id="9810148at2"/>
<keyword evidence="4 14" id="KW-0548">Nucleotidyltransferase</keyword>
<dbReference type="SUPFAM" id="SSF52540">
    <property type="entry name" value="P-loop containing nucleoside triphosphate hydrolases"/>
    <property type="match status" value="1"/>
</dbReference>
<dbReference type="PANTHER" id="PTHR11669:SF0">
    <property type="entry name" value="PROTEIN STICHEL-LIKE 2"/>
    <property type="match status" value="1"/>
</dbReference>
<comment type="similarity">
    <text evidence="1">Belongs to the DnaX/STICHEL family.</text>
</comment>
<dbReference type="Gene3D" id="1.20.272.10">
    <property type="match status" value="1"/>
</dbReference>
<evidence type="ECO:0000313" key="15">
    <source>
        <dbReference type="Proteomes" id="UP000307790"/>
    </source>
</evidence>
<dbReference type="GO" id="GO:0003677">
    <property type="term" value="F:DNA binding"/>
    <property type="evidence" value="ECO:0007669"/>
    <property type="project" value="InterPro"/>
</dbReference>
<keyword evidence="3 14" id="KW-0808">Transferase</keyword>
<keyword evidence="5" id="KW-0235">DNA replication</keyword>
<dbReference type="FunFam" id="3.40.50.300:FF:000014">
    <property type="entry name" value="DNA polymerase III subunit gamma/tau"/>
    <property type="match status" value="1"/>
</dbReference>
<dbReference type="AlphaFoldDB" id="A0A5R9IWL7"/>
<evidence type="ECO:0000256" key="4">
    <source>
        <dbReference type="ARBA" id="ARBA00022695"/>
    </source>
</evidence>
<keyword evidence="7" id="KW-0547">Nucleotide-binding</keyword>
<evidence type="ECO:0000256" key="6">
    <source>
        <dbReference type="ARBA" id="ARBA00022723"/>
    </source>
</evidence>
<dbReference type="Gene3D" id="3.30.300.150">
    <property type="entry name" value="DNA polymerase III, tau subunit, domain V"/>
    <property type="match status" value="1"/>
</dbReference>
<dbReference type="FunFam" id="1.10.8.60:FF:000013">
    <property type="entry name" value="DNA polymerase III subunit gamma/tau"/>
    <property type="match status" value="1"/>
</dbReference>
<dbReference type="Gene3D" id="3.40.50.300">
    <property type="entry name" value="P-loop containing nucleotide triphosphate hydrolases"/>
    <property type="match status" value="1"/>
</dbReference>
<keyword evidence="15" id="KW-1185">Reference proteome</keyword>
<dbReference type="Pfam" id="PF22608">
    <property type="entry name" value="DNAX_ATPase_lid"/>
    <property type="match status" value="1"/>
</dbReference>
<dbReference type="EC" id="2.7.7.7" evidence="2"/>
<comment type="caution">
    <text evidence="14">The sequence shown here is derived from an EMBL/GenBank/DDBJ whole genome shotgun (WGS) entry which is preliminary data.</text>
</comment>
<evidence type="ECO:0000256" key="11">
    <source>
        <dbReference type="ARBA" id="ARBA00049244"/>
    </source>
</evidence>
<dbReference type="NCBIfam" id="TIGR02397">
    <property type="entry name" value="dnaX_nterm"/>
    <property type="match status" value="1"/>
</dbReference>
<dbReference type="Pfam" id="PF12169">
    <property type="entry name" value="DNA_pol3_gamma3"/>
    <property type="match status" value="1"/>
</dbReference>
<dbReference type="GO" id="GO:0009360">
    <property type="term" value="C:DNA polymerase III complex"/>
    <property type="evidence" value="ECO:0007669"/>
    <property type="project" value="InterPro"/>
</dbReference>
<dbReference type="Gene3D" id="1.10.8.60">
    <property type="match status" value="1"/>
</dbReference>
<dbReference type="InterPro" id="IPR050238">
    <property type="entry name" value="DNA_Rep/Repair_Clamp_Loader"/>
</dbReference>
<evidence type="ECO:0000256" key="5">
    <source>
        <dbReference type="ARBA" id="ARBA00022705"/>
    </source>
</evidence>
<accession>A0A5R9IWL7</accession>
<dbReference type="InterPro" id="IPR038249">
    <property type="entry name" value="PolIII_tau_V_sf"/>
</dbReference>
<name>A0A5R9IWL7_9GAMM</name>
<dbReference type="FunFam" id="1.20.272.10:FF:000003">
    <property type="entry name" value="DNA polymerase III subunit gamma/tau"/>
    <property type="match status" value="1"/>
</dbReference>
<reference evidence="14 15" key="1">
    <citation type="submission" date="2019-05" db="EMBL/GenBank/DDBJ databases">
        <title>Genome sequences of Thalassotalea litorea 1K03283.</title>
        <authorList>
            <person name="Zhang D."/>
        </authorList>
    </citation>
    <scope>NUCLEOTIDE SEQUENCE [LARGE SCALE GENOMIC DNA]</scope>
    <source>
        <strain evidence="14 15">MCCC 1K03283</strain>
    </source>
</reference>
<sequence length="854" mass="93599">MSYQVLARKWRPKNFQELMGQEHVVTVLVNALTQQRLHHAYLFTGTRGVGKTTIARIFAKSLNCEQGITATPCGTCHACVDIDAGRFVDLLEIDAASRTKVDDTREILDNVQYAPSRGRYKVYLIDEVHMLSKSSFNALLKTLEEPPEHVKFILATTDPQKLPVTVLSRCLQFHLKALTPKQIETKLTEILHAEEVTFDEGTLGLLSKAARGSMRDCLSLSDQAIAQGQGHLTVPNLQQMLGGVDQNWVYKILIALVKQDSQSLMTLTQTIASYAPNYQRLLAELLQLLHQIAMWQLVPESVDVDKQRHNLLEKFSRAMSPEDVQLYYQIVLNGRRDLPFGFDEQAGFDMVVLRMLAFKPTQRELLPEQANVSAATLPNTAEVDSISDDLNQALADTVAQTSDAKSMAAKNTVASSANTAQKNTAPESTGPENTGPENAVEIIVESVNENVLESDTGNDPSPKVVGAQTPKMDTEVTTVPQGTQLDAADSEAIFPASKAQGEPLANVLEQASPIAAQADKEPQMLDIEQQGLEAQARDEGLWPQTSDIAPVSEQIPQTSDSQEPTPQEPTPQEPRPQEPVLAENNQTASEESTAALQATAMENVADTPATEPSSMGNSSVDNVLATRNMLRSRKKLVEGRAKKPQAVPTANTPAAQAAQEIAQQSDGIETLIEDDLPARQLIARAQQQASAEKEPEIQAKNQQRVVNIDSENGFSPELIDPTQIRDASQIDLWANMIDAMGLGGRLRQLALNAVLGDNCNDQQLHIILDSEFAHLQSQAAIDHLTKCYSLLKQQPAELVIDVQENVADTPLSIQLLINESRLQYAKQVIGDDEFILQLQQDFQAQVAINSIQAL</sequence>
<evidence type="ECO:0000313" key="14">
    <source>
        <dbReference type="EMBL" id="TLU67566.1"/>
    </source>
</evidence>
<gene>
    <name evidence="14" type="ORF">FE810_01055</name>
</gene>
<evidence type="ECO:0000256" key="10">
    <source>
        <dbReference type="ARBA" id="ARBA00022932"/>
    </source>
</evidence>
<proteinExistence type="inferred from homology"/>
<evidence type="ECO:0000256" key="9">
    <source>
        <dbReference type="ARBA" id="ARBA00022840"/>
    </source>
</evidence>
<evidence type="ECO:0000259" key="13">
    <source>
        <dbReference type="SMART" id="SM00382"/>
    </source>
</evidence>
<dbReference type="NCBIfam" id="NF004046">
    <property type="entry name" value="PRK05563.1"/>
    <property type="match status" value="1"/>
</dbReference>
<dbReference type="GO" id="GO:0005524">
    <property type="term" value="F:ATP binding"/>
    <property type="evidence" value="ECO:0007669"/>
    <property type="project" value="UniProtKB-KW"/>
</dbReference>
<dbReference type="GO" id="GO:0003887">
    <property type="term" value="F:DNA-directed DNA polymerase activity"/>
    <property type="evidence" value="ECO:0007669"/>
    <property type="project" value="UniProtKB-KW"/>
</dbReference>